<feature type="transmembrane region" description="Helical" evidence="5">
    <location>
        <begin position="6"/>
        <end position="29"/>
    </location>
</feature>
<evidence type="ECO:0008006" key="8">
    <source>
        <dbReference type="Google" id="ProtNLM"/>
    </source>
</evidence>
<feature type="transmembrane region" description="Helical" evidence="5">
    <location>
        <begin position="238"/>
        <end position="257"/>
    </location>
</feature>
<dbReference type="InterPro" id="IPR018086">
    <property type="entry name" value="NADH_UbQ_OxRdtase_su1_CS"/>
</dbReference>
<dbReference type="Pfam" id="PF00146">
    <property type="entry name" value="NADHdh"/>
    <property type="match status" value="1"/>
</dbReference>
<accession>A0A1J5IJF4</accession>
<feature type="transmembrane region" description="Helical" evidence="5">
    <location>
        <begin position="110"/>
        <end position="127"/>
    </location>
</feature>
<dbReference type="PANTHER" id="PTHR43359">
    <property type="entry name" value="FORMATE HYDROGENLYASE SUBUNIT 4"/>
    <property type="match status" value="1"/>
</dbReference>
<gene>
    <name evidence="6" type="ORF">AUK40_03665</name>
</gene>
<evidence type="ECO:0000256" key="2">
    <source>
        <dbReference type="ARBA" id="ARBA00022692"/>
    </source>
</evidence>
<feature type="transmembrane region" description="Helical" evidence="5">
    <location>
        <begin position="147"/>
        <end position="168"/>
    </location>
</feature>
<feature type="non-terminal residue" evidence="6">
    <location>
        <position position="308"/>
    </location>
</feature>
<keyword evidence="3 5" id="KW-1133">Transmembrane helix</keyword>
<dbReference type="InterPro" id="IPR001694">
    <property type="entry name" value="NADH_UbQ_OxRdtase_su1/FPO"/>
</dbReference>
<keyword evidence="2 5" id="KW-0812">Transmembrane</keyword>
<feature type="transmembrane region" description="Helical" evidence="5">
    <location>
        <begin position="263"/>
        <end position="281"/>
    </location>
</feature>
<organism evidence="6 7">
    <name type="scientific">Candidatus Wirthbacteria bacterium CG2_30_54_11</name>
    <dbReference type="NCBI Taxonomy" id="1817892"/>
    <lineage>
        <taxon>Bacteria</taxon>
        <taxon>Candidatus Wirthbacteria</taxon>
    </lineage>
</organism>
<evidence type="ECO:0000256" key="1">
    <source>
        <dbReference type="ARBA" id="ARBA00004141"/>
    </source>
</evidence>
<evidence type="ECO:0000256" key="5">
    <source>
        <dbReference type="SAM" id="Phobius"/>
    </source>
</evidence>
<dbReference type="AlphaFoldDB" id="A0A1J5IJF4"/>
<comment type="subcellular location">
    <subcellularLocation>
        <location evidence="1">Membrane</location>
        <topology evidence="1">Multi-pass membrane protein</topology>
    </subcellularLocation>
</comment>
<proteinExistence type="predicted"/>
<dbReference type="EMBL" id="MNZT01000063">
    <property type="protein sequence ID" value="OIP97188.1"/>
    <property type="molecule type" value="Genomic_DNA"/>
</dbReference>
<keyword evidence="4 5" id="KW-0472">Membrane</keyword>
<protein>
    <recommendedName>
        <fullName evidence="8">NADH-quinone oxidoreductase subunit H</fullName>
    </recommendedName>
</protein>
<feature type="transmembrane region" description="Helical" evidence="5">
    <location>
        <begin position="180"/>
        <end position="198"/>
    </location>
</feature>
<evidence type="ECO:0000256" key="4">
    <source>
        <dbReference type="ARBA" id="ARBA00023136"/>
    </source>
</evidence>
<dbReference type="PANTHER" id="PTHR43359:SF1">
    <property type="entry name" value="FORMATE HYDROGENLYASE SUBUNIT 4-RELATED"/>
    <property type="match status" value="1"/>
</dbReference>
<sequence length="308" mass="33748">MEIVNVFVSLFIFPGLLSLITLALFADWLDRKLYARMQARVGPQYTGPHGLLQPFADLIKLLAKEDITPKQASSFMFNILPLVAFAAVGSAATLLPIGRLTVYNSFPGDILVILYLLGLPTLVYFLAGWHSSSFFGVFGGVRAITQLFAYEVPFLIAILSPAILTGSWQLSEIANHSLVHPLHMVVYIFGLIVAVIGLQAKLERMPFDVPEAETEIVGGPFTEYSGKKLALVLLARQMALVVGSALIATVFLGGFGLGWMSPVWFLLKTGAVILVLVFIRAGTARLRIDQVIDFSCETPHRPGHRFFL</sequence>
<feature type="transmembrane region" description="Helical" evidence="5">
    <location>
        <begin position="75"/>
        <end position="98"/>
    </location>
</feature>
<dbReference type="PROSITE" id="PS00668">
    <property type="entry name" value="COMPLEX1_ND1_2"/>
    <property type="match status" value="1"/>
</dbReference>
<dbReference type="GO" id="GO:0005886">
    <property type="term" value="C:plasma membrane"/>
    <property type="evidence" value="ECO:0007669"/>
    <property type="project" value="TreeGrafter"/>
</dbReference>
<dbReference type="InterPro" id="IPR052561">
    <property type="entry name" value="ComplexI_Subunit1"/>
</dbReference>
<comment type="caution">
    <text evidence="6">The sequence shown here is derived from an EMBL/GenBank/DDBJ whole genome shotgun (WGS) entry which is preliminary data.</text>
</comment>
<evidence type="ECO:0000313" key="6">
    <source>
        <dbReference type="EMBL" id="OIP97188.1"/>
    </source>
</evidence>
<reference evidence="6" key="1">
    <citation type="journal article" date="2016" name="Environ. Microbiol.">
        <title>Genomic resolution of a cold subsurface aquifer community provides metabolic insights for novel microbes adapted to high CO concentrations.</title>
        <authorList>
            <person name="Probst A.J."/>
            <person name="Castelle C.J."/>
            <person name="Singh A."/>
            <person name="Brown C.T."/>
            <person name="Anantharaman K."/>
            <person name="Sharon I."/>
            <person name="Hug L.A."/>
            <person name="Burstein D."/>
            <person name="Emerson J.B."/>
            <person name="Thomas B.C."/>
            <person name="Banfield J.F."/>
        </authorList>
    </citation>
    <scope>NUCLEOTIDE SEQUENCE [LARGE SCALE GENOMIC DNA]</scope>
    <source>
        <strain evidence="6">CG2_30_54_11</strain>
    </source>
</reference>
<dbReference type="Proteomes" id="UP000183245">
    <property type="component" value="Unassembled WGS sequence"/>
</dbReference>
<dbReference type="STRING" id="1817892.AUK40_03665"/>
<name>A0A1J5IJF4_9BACT</name>
<evidence type="ECO:0000313" key="7">
    <source>
        <dbReference type="Proteomes" id="UP000183245"/>
    </source>
</evidence>
<evidence type="ECO:0000256" key="3">
    <source>
        <dbReference type="ARBA" id="ARBA00022989"/>
    </source>
</evidence>